<dbReference type="Pfam" id="PF00155">
    <property type="entry name" value="Aminotran_1_2"/>
    <property type="match status" value="1"/>
</dbReference>
<dbReference type="GO" id="GO:0008483">
    <property type="term" value="F:transaminase activity"/>
    <property type="evidence" value="ECO:0007669"/>
    <property type="project" value="UniProtKB-KW"/>
</dbReference>
<dbReference type="Gene3D" id="1.10.10.10">
    <property type="entry name" value="Winged helix-like DNA-binding domain superfamily/Winged helix DNA-binding domain"/>
    <property type="match status" value="1"/>
</dbReference>
<dbReference type="Pfam" id="PF00392">
    <property type="entry name" value="GntR"/>
    <property type="match status" value="1"/>
</dbReference>
<dbReference type="AlphaFoldDB" id="A0A178HFC9"/>
<evidence type="ECO:0000313" key="8">
    <source>
        <dbReference type="Proteomes" id="UP000251923"/>
    </source>
</evidence>
<evidence type="ECO:0000256" key="5">
    <source>
        <dbReference type="ARBA" id="ARBA00023125"/>
    </source>
</evidence>
<evidence type="ECO:0000256" key="2">
    <source>
        <dbReference type="ARBA" id="ARBA00022576"/>
    </source>
</evidence>
<evidence type="ECO:0000256" key="6">
    <source>
        <dbReference type="ARBA" id="ARBA00023163"/>
    </source>
</evidence>
<dbReference type="GO" id="GO:0003700">
    <property type="term" value="F:DNA-binding transcription factor activity"/>
    <property type="evidence" value="ECO:0007669"/>
    <property type="project" value="InterPro"/>
</dbReference>
<sequence>MLTYHLKKGPNPLYQQLYQAIKSDIIAGKLVNKEKLPSKRSLARNLGVSTITVENAYDQLIIEGLVYSQEKRGYYVNDWQGLPSLKEREKVDHHIRLPEEEHFTFNFSEKQSQLDSFPFSIMNRMMHDTIANYQADLLKPPLGGGVAALREAIASHLASFRGMAVDPKQIIVGAGTEYLYGLLIQLLGRDKIYCIENPGYPKLRQIYTKQGVDCRLAGIDDQGLRVEALEKQQAQIAHLNPTHHFPTGTTMPVSRRYQLLAWTSEASDRYLIEDDYDSEFRFHGKPLPTLQSIDASAKVIYLNTFSKSLAPTIRISYMVLPAQLANQFYRDLSFYSCTVSTFEQYSLAQFIQEGYFEKHINRMRRHYSKKREKVTQLIKEHFSTDQCQIIEGETGLHLVLKLQTSLSDGEVKDRLLKQGIGIKSVSDYDMEPVAKSRQLFLLNDAAVDLSKLQEALAIVKTELFS</sequence>
<protein>
    <submittedName>
        <fullName evidence="7">PLP-dependent aminotransferase family protein</fullName>
    </submittedName>
</protein>
<dbReference type="SMART" id="SM00345">
    <property type="entry name" value="HTH_GNTR"/>
    <property type="match status" value="1"/>
</dbReference>
<dbReference type="InterPro" id="IPR036390">
    <property type="entry name" value="WH_DNA-bd_sf"/>
</dbReference>
<keyword evidence="6" id="KW-0804">Transcription</keyword>
<dbReference type="GO" id="GO:0003677">
    <property type="term" value="F:DNA binding"/>
    <property type="evidence" value="ECO:0007669"/>
    <property type="project" value="UniProtKB-KW"/>
</dbReference>
<name>A0A178HFC9_9LACT</name>
<evidence type="ECO:0000256" key="4">
    <source>
        <dbReference type="ARBA" id="ARBA00023015"/>
    </source>
</evidence>
<comment type="similarity">
    <text evidence="1">In the C-terminal section; belongs to the class-I pyridoxal-phosphate-dependent aminotransferase family.</text>
</comment>
<dbReference type="Gene3D" id="3.40.640.10">
    <property type="entry name" value="Type I PLP-dependent aspartate aminotransferase-like (Major domain)"/>
    <property type="match status" value="1"/>
</dbReference>
<keyword evidence="2 7" id="KW-0032">Aminotransferase</keyword>
<dbReference type="GO" id="GO:0030170">
    <property type="term" value="F:pyridoxal phosphate binding"/>
    <property type="evidence" value="ECO:0007669"/>
    <property type="project" value="InterPro"/>
</dbReference>
<proteinExistence type="inferred from homology"/>
<organism evidence="7 8">
    <name type="scientific">Aerococcus urinae</name>
    <dbReference type="NCBI Taxonomy" id="1376"/>
    <lineage>
        <taxon>Bacteria</taxon>
        <taxon>Bacillati</taxon>
        <taxon>Bacillota</taxon>
        <taxon>Bacilli</taxon>
        <taxon>Lactobacillales</taxon>
        <taxon>Aerococcaceae</taxon>
        <taxon>Aerococcus</taxon>
    </lineage>
</organism>
<accession>A0A178HFC9</accession>
<dbReference type="Proteomes" id="UP000251923">
    <property type="component" value="Unassembled WGS sequence"/>
</dbReference>
<dbReference type="InterPro" id="IPR000524">
    <property type="entry name" value="Tscrpt_reg_HTH_GntR"/>
</dbReference>
<dbReference type="EMBL" id="QMHM01000015">
    <property type="protein sequence ID" value="RAV78222.1"/>
    <property type="molecule type" value="Genomic_DNA"/>
</dbReference>
<dbReference type="PROSITE" id="PS50949">
    <property type="entry name" value="HTH_GNTR"/>
    <property type="match status" value="1"/>
</dbReference>
<dbReference type="InterPro" id="IPR015424">
    <property type="entry name" value="PyrdxlP-dep_Trfase"/>
</dbReference>
<reference evidence="7 8" key="1">
    <citation type="submission" date="2018-04" db="EMBL/GenBank/DDBJ databases">
        <title>Aerococcus urinae genomes.</title>
        <authorList>
            <person name="Hilt E."/>
            <person name="Gilbert N.M."/>
            <person name="Thomas-White K."/>
            <person name="Putonti C."/>
            <person name="Lewis A.L."/>
            <person name="Visck K.L."/>
            <person name="Wolfe A.J."/>
        </authorList>
    </citation>
    <scope>NUCLEOTIDE SEQUENCE [LARGE SCALE GENOMIC DNA]</scope>
    <source>
        <strain evidence="7 8">UMB7480</strain>
    </source>
</reference>
<dbReference type="RefSeq" id="WP_064292755.1">
    <property type="nucleotide sequence ID" value="NZ_JASODP010000016.1"/>
</dbReference>
<evidence type="ECO:0000313" key="7">
    <source>
        <dbReference type="EMBL" id="RAV78222.1"/>
    </source>
</evidence>
<evidence type="ECO:0000256" key="1">
    <source>
        <dbReference type="ARBA" id="ARBA00005384"/>
    </source>
</evidence>
<dbReference type="InterPro" id="IPR004839">
    <property type="entry name" value="Aminotransferase_I/II_large"/>
</dbReference>
<dbReference type="SUPFAM" id="SSF46785">
    <property type="entry name" value="Winged helix' DNA-binding domain"/>
    <property type="match status" value="1"/>
</dbReference>
<comment type="caution">
    <text evidence="7">The sequence shown here is derived from an EMBL/GenBank/DDBJ whole genome shotgun (WGS) entry which is preliminary data.</text>
</comment>
<dbReference type="InterPro" id="IPR015421">
    <property type="entry name" value="PyrdxlP-dep_Trfase_major"/>
</dbReference>
<dbReference type="InterPro" id="IPR051446">
    <property type="entry name" value="HTH_trans_reg/aminotransferase"/>
</dbReference>
<dbReference type="SUPFAM" id="SSF53383">
    <property type="entry name" value="PLP-dependent transferases"/>
    <property type="match status" value="1"/>
</dbReference>
<evidence type="ECO:0000256" key="3">
    <source>
        <dbReference type="ARBA" id="ARBA00022898"/>
    </source>
</evidence>
<keyword evidence="3" id="KW-0663">Pyridoxal phosphate</keyword>
<dbReference type="GeneID" id="86971381"/>
<keyword evidence="4" id="KW-0805">Transcription regulation</keyword>
<dbReference type="CDD" id="cd00609">
    <property type="entry name" value="AAT_like"/>
    <property type="match status" value="1"/>
</dbReference>
<dbReference type="PANTHER" id="PTHR46577:SF1">
    <property type="entry name" value="HTH-TYPE TRANSCRIPTIONAL REGULATORY PROTEIN GABR"/>
    <property type="match status" value="1"/>
</dbReference>
<keyword evidence="2 7" id="KW-0808">Transferase</keyword>
<gene>
    <name evidence="7" type="ORF">DBT54_07420</name>
</gene>
<dbReference type="InterPro" id="IPR036388">
    <property type="entry name" value="WH-like_DNA-bd_sf"/>
</dbReference>
<dbReference type="PANTHER" id="PTHR46577">
    <property type="entry name" value="HTH-TYPE TRANSCRIPTIONAL REGULATORY PROTEIN GABR"/>
    <property type="match status" value="1"/>
</dbReference>
<dbReference type="CDD" id="cd07377">
    <property type="entry name" value="WHTH_GntR"/>
    <property type="match status" value="1"/>
</dbReference>
<keyword evidence="5" id="KW-0238">DNA-binding</keyword>